<feature type="domain" description="Mixed lineage kinase" evidence="2">
    <location>
        <begin position="45"/>
        <end position="152"/>
    </location>
</feature>
<proteinExistence type="predicted"/>
<feature type="region of interest" description="Disordered" evidence="1">
    <location>
        <begin position="170"/>
        <end position="208"/>
    </location>
</feature>
<dbReference type="EMBL" id="KV417495">
    <property type="protein sequence ID" value="KZP30102.1"/>
    <property type="molecule type" value="Genomic_DNA"/>
</dbReference>
<evidence type="ECO:0000259" key="2">
    <source>
        <dbReference type="Pfam" id="PF22215"/>
    </source>
</evidence>
<dbReference type="InterPro" id="IPR059179">
    <property type="entry name" value="MLKL-like_MCAfunc"/>
</dbReference>
<gene>
    <name evidence="3" type="ORF">FIBSPDRAFT_726267</name>
</gene>
<evidence type="ECO:0000313" key="3">
    <source>
        <dbReference type="EMBL" id="KZP30102.1"/>
    </source>
</evidence>
<dbReference type="AlphaFoldDB" id="A0A166T280"/>
<dbReference type="InterPro" id="IPR036537">
    <property type="entry name" value="Adaptor_Cbl_N_dom_sf"/>
</dbReference>
<dbReference type="Gene3D" id="1.20.930.20">
    <property type="entry name" value="Adaptor protein Cbl, N-terminal domain"/>
    <property type="match status" value="1"/>
</dbReference>
<dbReference type="OrthoDB" id="3268478at2759"/>
<organism evidence="3 4">
    <name type="scientific">Athelia psychrophila</name>
    <dbReference type="NCBI Taxonomy" id="1759441"/>
    <lineage>
        <taxon>Eukaryota</taxon>
        <taxon>Fungi</taxon>
        <taxon>Dikarya</taxon>
        <taxon>Basidiomycota</taxon>
        <taxon>Agaricomycotina</taxon>
        <taxon>Agaricomycetes</taxon>
        <taxon>Agaricomycetidae</taxon>
        <taxon>Atheliales</taxon>
        <taxon>Atheliaceae</taxon>
        <taxon>Athelia</taxon>
    </lineage>
</organism>
<reference evidence="3 4" key="1">
    <citation type="journal article" date="2016" name="Mol. Biol. Evol.">
        <title>Comparative Genomics of Early-Diverging Mushroom-Forming Fungi Provides Insights into the Origins of Lignocellulose Decay Capabilities.</title>
        <authorList>
            <person name="Nagy L.G."/>
            <person name="Riley R."/>
            <person name="Tritt A."/>
            <person name="Adam C."/>
            <person name="Daum C."/>
            <person name="Floudas D."/>
            <person name="Sun H."/>
            <person name="Yadav J.S."/>
            <person name="Pangilinan J."/>
            <person name="Larsson K.H."/>
            <person name="Matsuura K."/>
            <person name="Barry K."/>
            <person name="Labutti K."/>
            <person name="Kuo R."/>
            <person name="Ohm R.A."/>
            <person name="Bhattacharya S.S."/>
            <person name="Shirouzu T."/>
            <person name="Yoshinaga Y."/>
            <person name="Martin F.M."/>
            <person name="Grigoriev I.V."/>
            <person name="Hibbett D.S."/>
        </authorList>
    </citation>
    <scope>NUCLEOTIDE SEQUENCE [LARGE SCALE GENOMIC DNA]</scope>
    <source>
        <strain evidence="3 4">CBS 109695</strain>
    </source>
</reference>
<sequence>MPLKYIRAKVKKVTPDNALQLAIATTAVAKELANMSAFPPAQALVNIILLIFQTVQQVQTNKEGCHRLARRAHRILVDISDQMAGRWETAPELLLKNLKKLESSLQMIYDFMKSEVEVKWSNRFLRQASVQNALDEYNALLDDASQSFQIATLINIHYVVGSRMESQDLSNRKLVKAREDSEELPPYNSEKTPPQITEKPRSSSPARAVDIVSTLTTSSTYSIVETSTMVTSDSTAAMEFLDDSYLPEELASLTLDNDHGFRRYHQSEVRLHGRSRLKDGWWAGGMEVQVGGQAALIKRYEGKGQAAMLGNNQDWIRDVKMLTNVYHPNLPQMIGFSEEGLTTPFILLSNVQTRSPQALVLETARSASLAVCADLMLRFYRDLSDTALYVQRQFRLSDDKVQDFVEHTTFRVGAYNTLVLGLPPPLSANTHSFRNYNLTHTLLRSCMSMLPNGGYLCEKSDRTITPDMQKKLNHLVTLAQGLLPSERDPPALSAHLQELIDCDPEDSSLTLRQVRDLTFNANAHGHSWRERTAPVGKFVLGDLGYVPAGKEIEDFVLLRNVIKDGLVHLSVEATPYGDNWCWEDVPHNRQRIDSYALPGDVLGWAVAIPPHKKIDVAVHHELSIAPVVDAWRYLLNNGKALAKEANVEPEDLILVTKSGTNQDFYIRHMGGNPFGGHMAAHQPPQFGFNRPQPFGQQPSAFNHHGMHVQHHQFHRPALPTIFYLFTSMDMGHEPYWSQTPVCVPKGAAIPPIPRDFTYHIGNHGFFNYVQLHAEDFAD</sequence>
<protein>
    <recommendedName>
        <fullName evidence="2">Mixed lineage kinase domain-containing protein</fullName>
    </recommendedName>
</protein>
<evidence type="ECO:0000313" key="4">
    <source>
        <dbReference type="Proteomes" id="UP000076532"/>
    </source>
</evidence>
<keyword evidence="4" id="KW-1185">Reference proteome</keyword>
<dbReference type="InterPro" id="IPR054000">
    <property type="entry name" value="MLKL_N"/>
</dbReference>
<dbReference type="Pfam" id="PF22215">
    <property type="entry name" value="MLKL_N"/>
    <property type="match status" value="1"/>
</dbReference>
<accession>A0A166T280</accession>
<dbReference type="CDD" id="cd21037">
    <property type="entry name" value="MLKL_NTD"/>
    <property type="match status" value="1"/>
</dbReference>
<evidence type="ECO:0000256" key="1">
    <source>
        <dbReference type="SAM" id="MobiDB-lite"/>
    </source>
</evidence>
<name>A0A166T280_9AGAM</name>
<dbReference type="GO" id="GO:0007166">
    <property type="term" value="P:cell surface receptor signaling pathway"/>
    <property type="evidence" value="ECO:0007669"/>
    <property type="project" value="InterPro"/>
</dbReference>
<dbReference type="Proteomes" id="UP000076532">
    <property type="component" value="Unassembled WGS sequence"/>
</dbReference>